<dbReference type="OrthoDB" id="4532287at2"/>
<keyword evidence="4" id="KW-0378">Hydrolase</keyword>
<dbReference type="PANTHER" id="PTHR23088">
    <property type="entry name" value="NITRILASE-RELATED"/>
    <property type="match status" value="1"/>
</dbReference>
<protein>
    <submittedName>
        <fullName evidence="4">Carbon-nitrogen hydrolase family protein</fullName>
    </submittedName>
</protein>
<proteinExistence type="inferred from homology"/>
<evidence type="ECO:0000259" key="3">
    <source>
        <dbReference type="PROSITE" id="PS50263"/>
    </source>
</evidence>
<feature type="region of interest" description="Disordered" evidence="2">
    <location>
        <begin position="294"/>
        <end position="324"/>
    </location>
</feature>
<dbReference type="AlphaFoldDB" id="A0A345HIN0"/>
<keyword evidence="5" id="KW-1185">Reference proteome</keyword>
<dbReference type="SUPFAM" id="SSF56317">
    <property type="entry name" value="Carbon-nitrogen hydrolase"/>
    <property type="match status" value="1"/>
</dbReference>
<feature type="domain" description="CN hydrolase" evidence="3">
    <location>
        <begin position="10"/>
        <end position="260"/>
    </location>
</feature>
<evidence type="ECO:0000256" key="2">
    <source>
        <dbReference type="SAM" id="MobiDB-lite"/>
    </source>
</evidence>
<dbReference type="PANTHER" id="PTHR23088:SF27">
    <property type="entry name" value="DEAMINATED GLUTATHIONE AMIDASE"/>
    <property type="match status" value="1"/>
</dbReference>
<dbReference type="InterPro" id="IPR003010">
    <property type="entry name" value="C-N_Hydrolase"/>
</dbReference>
<sequence length="324" mass="33040">MSPTIALGSLTIALGQAESVPGDLAANLATAARLVPEAAARGARVLALPELFACGYDPAAVLADPAGWSLTPPPAGTAPPPGSPLAPLAAAAATHGVWVLLGCSVRGEEPGGRPYNAVLVIDPYGTVRGHYAKTHLWQEERAPFAPGDRLMVIEDGGVTLGLGICYDAGFPELTRAYARAGAHAVLFCSAFATGPTEYRYGVYHPARAVENTVSTLVVNAVGDLAGEHYFGRSGVWNPEGRQVAGCPDDISALCVATVSAAETAAVRQGLSYLTDLRTDLLGTAPAPPLTRLTLAAPDPAAPAAAPTDPVTTSGATHAPRLSRG</sequence>
<name>A0A345HIN0_9ACTN</name>
<comment type="similarity">
    <text evidence="1">Belongs to the carbon-nitrogen hydrolase superfamily. NIT1/NIT2 family.</text>
</comment>
<dbReference type="KEGG" id="spad:DVK44_01450"/>
<evidence type="ECO:0000313" key="5">
    <source>
        <dbReference type="Proteomes" id="UP000253868"/>
    </source>
</evidence>
<feature type="compositionally biased region" description="Low complexity" evidence="2">
    <location>
        <begin position="294"/>
        <end position="309"/>
    </location>
</feature>
<dbReference type="PROSITE" id="PS50263">
    <property type="entry name" value="CN_HYDROLASE"/>
    <property type="match status" value="1"/>
</dbReference>
<dbReference type="GO" id="GO:0016787">
    <property type="term" value="F:hydrolase activity"/>
    <property type="evidence" value="ECO:0007669"/>
    <property type="project" value="UniProtKB-KW"/>
</dbReference>
<dbReference type="Pfam" id="PF00795">
    <property type="entry name" value="CN_hydrolase"/>
    <property type="match status" value="1"/>
</dbReference>
<dbReference type="RefSeq" id="WP_114657914.1">
    <property type="nucleotide sequence ID" value="NZ_CP031194.1"/>
</dbReference>
<organism evidence="4 5">
    <name type="scientific">Streptomyces paludis</name>
    <dbReference type="NCBI Taxonomy" id="2282738"/>
    <lineage>
        <taxon>Bacteria</taxon>
        <taxon>Bacillati</taxon>
        <taxon>Actinomycetota</taxon>
        <taxon>Actinomycetes</taxon>
        <taxon>Kitasatosporales</taxon>
        <taxon>Streptomycetaceae</taxon>
        <taxon>Streptomyces</taxon>
    </lineage>
</organism>
<dbReference type="InterPro" id="IPR036526">
    <property type="entry name" value="C-N_Hydrolase_sf"/>
</dbReference>
<accession>A0A345HIN0</accession>
<reference evidence="5" key="1">
    <citation type="submission" date="2018-07" db="EMBL/GenBank/DDBJ databases">
        <authorList>
            <person name="Zhao J."/>
        </authorList>
    </citation>
    <scope>NUCLEOTIDE SEQUENCE [LARGE SCALE GENOMIC DNA]</scope>
    <source>
        <strain evidence="5">GSSD-12</strain>
    </source>
</reference>
<gene>
    <name evidence="4" type="ORF">DVK44_01450</name>
</gene>
<dbReference type="Proteomes" id="UP000253868">
    <property type="component" value="Chromosome"/>
</dbReference>
<dbReference type="EMBL" id="CP031194">
    <property type="protein sequence ID" value="AXG76554.1"/>
    <property type="molecule type" value="Genomic_DNA"/>
</dbReference>
<dbReference type="Gene3D" id="3.60.110.10">
    <property type="entry name" value="Carbon-nitrogen hydrolase"/>
    <property type="match status" value="1"/>
</dbReference>
<evidence type="ECO:0000313" key="4">
    <source>
        <dbReference type="EMBL" id="AXG76554.1"/>
    </source>
</evidence>
<evidence type="ECO:0000256" key="1">
    <source>
        <dbReference type="ARBA" id="ARBA00010613"/>
    </source>
</evidence>
<dbReference type="CDD" id="cd07197">
    <property type="entry name" value="nitrilase"/>
    <property type="match status" value="1"/>
</dbReference>